<gene>
    <name evidence="1" type="ORF">P0010B10.31</name>
</gene>
<organism evidence="1">
    <name type="scientific">Oryza sativa subsp. japonica</name>
    <name type="common">Rice</name>
    <dbReference type="NCBI Taxonomy" id="39947"/>
    <lineage>
        <taxon>Eukaryota</taxon>
        <taxon>Viridiplantae</taxon>
        <taxon>Streptophyta</taxon>
        <taxon>Embryophyta</taxon>
        <taxon>Tracheophyta</taxon>
        <taxon>Spermatophyta</taxon>
        <taxon>Magnoliopsida</taxon>
        <taxon>Liliopsida</taxon>
        <taxon>Poales</taxon>
        <taxon>Poaceae</taxon>
        <taxon>BOP clade</taxon>
        <taxon>Oryzoideae</taxon>
        <taxon>Oryzeae</taxon>
        <taxon>Oryzinae</taxon>
        <taxon>Oryza</taxon>
        <taxon>Oryza sativa</taxon>
    </lineage>
</organism>
<reference evidence="1" key="1">
    <citation type="journal article" date="2002" name="Nature">
        <title>The genome sequence and structure of rice chromosome 1.</title>
        <authorList>
            <person name="Sasaki T."/>
            <person name="Matsumoto T."/>
            <person name="Yamamoto K."/>
            <person name="Sakata K."/>
            <person name="Baba T."/>
            <person name="Katayose Y."/>
            <person name="Wu J."/>
            <person name="Niimura Y."/>
            <person name="Cheng Z."/>
            <person name="Nagamura Y."/>
            <person name="Antonio B.A."/>
            <person name="Kanamori H."/>
            <person name="Hosokawa S."/>
            <person name="Masukawa M."/>
            <person name="Arikawa K."/>
            <person name="Chiden Y."/>
            <person name="Hayashi M."/>
            <person name="Okamoto M."/>
            <person name="Ando T."/>
            <person name="Aoki H."/>
            <person name="Arita K."/>
            <person name="Hamada M."/>
            <person name="Harada C."/>
            <person name="Hijishita S."/>
            <person name="Honda M."/>
            <person name="Ichikawa Y."/>
            <person name="Idonuma A."/>
            <person name="Iijima M."/>
            <person name="Ikeda M."/>
            <person name="Ikeno M."/>
            <person name="Itoh S."/>
            <person name="Itoh T."/>
            <person name="Itoh Y."/>
            <person name="Itoh Y."/>
            <person name="Iwabuchi A."/>
            <person name="Kamiya K."/>
            <person name="Karasawa W."/>
            <person name="Katagiri S."/>
            <person name="Kikuta A."/>
            <person name="Kobayashi N."/>
            <person name="Kono I."/>
            <person name="Machita K."/>
            <person name="Maehara T."/>
            <person name="Mizuno H."/>
            <person name="Mizubayashi T."/>
            <person name="Mukai Y."/>
            <person name="Nagasaki H."/>
            <person name="Nakashima M."/>
            <person name="Nakama Y."/>
            <person name="Nakamichi Y."/>
            <person name="Nakamura M."/>
            <person name="Namiki N."/>
            <person name="Negishi M."/>
            <person name="Ohta I."/>
            <person name="Ono N."/>
            <person name="Saji S."/>
            <person name="Sakai K."/>
            <person name="Shibata M."/>
            <person name="Shimokawa T."/>
            <person name="Shomura A."/>
            <person name="Song J."/>
            <person name="Takazaki Y."/>
            <person name="Terasawa K."/>
            <person name="Tsuji K."/>
            <person name="Waki K."/>
            <person name="Yamagata H."/>
            <person name="Yamane H."/>
            <person name="Yoshiki S."/>
            <person name="Yoshihara R."/>
            <person name="Yukawa K."/>
            <person name="Zhong H."/>
            <person name="Iwama H."/>
            <person name="Endo T."/>
            <person name="Ito H."/>
            <person name="Hahn J.H."/>
            <person name="Kim H.I."/>
            <person name="Eun M.Y."/>
            <person name="Yano M."/>
            <person name="Jiang J."/>
            <person name="Gojobori T."/>
        </authorList>
    </citation>
    <scope>NUCLEOTIDE SEQUENCE</scope>
</reference>
<proteinExistence type="predicted"/>
<dbReference type="Proteomes" id="UP000817658">
    <property type="component" value="Chromosome 1"/>
</dbReference>
<evidence type="ECO:0000313" key="1">
    <source>
        <dbReference type="EMBL" id="BAD52855.1"/>
    </source>
</evidence>
<sequence length="163" mass="18238">MRRRSWLPRAARAPRDHSRGRGRGLALLRTRRLSVIRRATPTSLLPFRCGLVGVRALSTAARGWWPREPAQRAAAGVCPCQLVACPRAVGVKRRRLPRPVSCTSDEATPASYWPVCLNPGAYGRAVRWFTSSETCHVLYDVAHRLRDARAETSTPVLVGWFRV</sequence>
<name>Q5ZAV3_ORYSJ</name>
<dbReference type="AlphaFoldDB" id="Q5ZAV3"/>
<protein>
    <submittedName>
        <fullName evidence="1">Uncharacterized protein</fullName>
    </submittedName>
</protein>
<dbReference type="EMBL" id="AP003224">
    <property type="protein sequence ID" value="BAD52855.1"/>
    <property type="molecule type" value="Genomic_DNA"/>
</dbReference>
<accession>Q5ZAV3</accession>